<dbReference type="AlphaFoldDB" id="U2YHS3"/>
<dbReference type="InterPro" id="IPR029068">
    <property type="entry name" value="Glyas_Bleomycin-R_OHBP_Dase"/>
</dbReference>
<dbReference type="eggNOG" id="COG0346">
    <property type="taxonomic scope" value="Bacteria"/>
</dbReference>
<dbReference type="Pfam" id="PF00903">
    <property type="entry name" value="Glyoxalase"/>
    <property type="match status" value="1"/>
</dbReference>
<feature type="domain" description="VOC" evidence="1">
    <location>
        <begin position="14"/>
        <end position="134"/>
    </location>
</feature>
<dbReference type="RefSeq" id="WP_021688642.1">
    <property type="nucleotide sequence ID" value="NZ_BASZ01000001.1"/>
</dbReference>
<dbReference type="Proteomes" id="UP000016568">
    <property type="component" value="Unassembled WGS sequence"/>
</dbReference>
<dbReference type="PROSITE" id="PS51819">
    <property type="entry name" value="VOC"/>
    <property type="match status" value="1"/>
</dbReference>
<dbReference type="InterPro" id="IPR037523">
    <property type="entry name" value="VOC_core"/>
</dbReference>
<sequence>MAATLPHGRSHDVDFMFTKLVVHDLERATEFYRDVFGLVEVHRLDAEITGRKVSEVVFMPTSEGGPMFVLVRFHDRAGPASDETILGFATQDLDALLERANALGGVTASQTAGGGFRHAFLLDPEGHLIQISQPAG</sequence>
<proteinExistence type="predicted"/>
<evidence type="ECO:0000313" key="3">
    <source>
        <dbReference type="Proteomes" id="UP000016568"/>
    </source>
</evidence>
<evidence type="ECO:0000313" key="2">
    <source>
        <dbReference type="EMBL" id="GAD47735.1"/>
    </source>
</evidence>
<keyword evidence="3" id="KW-1185">Reference proteome</keyword>
<protein>
    <recommendedName>
        <fullName evidence="1">VOC domain-containing protein</fullName>
    </recommendedName>
</protein>
<reference evidence="2 3" key="1">
    <citation type="submission" date="2013-09" db="EMBL/GenBank/DDBJ databases">
        <title>Whole genome shotgun sequence of Novosphingobium tardaugens NBRC 16725.</title>
        <authorList>
            <person name="Isaki S."/>
            <person name="Hosoyama A."/>
            <person name="Tsuchikane K."/>
            <person name="Katsumata H."/>
            <person name="Ando Y."/>
            <person name="Yamazaki S."/>
            <person name="Fujita N."/>
        </authorList>
    </citation>
    <scope>NUCLEOTIDE SEQUENCE [LARGE SCALE GENOMIC DNA]</scope>
    <source>
        <strain evidence="2 3">NBRC 16725</strain>
    </source>
</reference>
<dbReference type="InterPro" id="IPR004360">
    <property type="entry name" value="Glyas_Fos-R_dOase_dom"/>
</dbReference>
<evidence type="ECO:0000259" key="1">
    <source>
        <dbReference type="PROSITE" id="PS51819"/>
    </source>
</evidence>
<dbReference type="CDD" id="cd06587">
    <property type="entry name" value="VOC"/>
    <property type="match status" value="1"/>
</dbReference>
<dbReference type="OrthoDB" id="9798201at2"/>
<accession>U2YHS3</accession>
<name>U2YHS3_9SPHN</name>
<organism evidence="2 3">
    <name type="scientific">Caenibius tardaugens NBRC 16725</name>
    <dbReference type="NCBI Taxonomy" id="1219035"/>
    <lineage>
        <taxon>Bacteria</taxon>
        <taxon>Pseudomonadati</taxon>
        <taxon>Pseudomonadota</taxon>
        <taxon>Alphaproteobacteria</taxon>
        <taxon>Sphingomonadales</taxon>
        <taxon>Erythrobacteraceae</taxon>
        <taxon>Caenibius</taxon>
    </lineage>
</organism>
<dbReference type="SUPFAM" id="SSF54593">
    <property type="entry name" value="Glyoxalase/Bleomycin resistance protein/Dihydroxybiphenyl dioxygenase"/>
    <property type="match status" value="1"/>
</dbReference>
<comment type="caution">
    <text evidence="2">The sequence shown here is derived from an EMBL/GenBank/DDBJ whole genome shotgun (WGS) entry which is preliminary data.</text>
</comment>
<gene>
    <name evidence="2" type="ORF">NT2_01_05090</name>
</gene>
<dbReference type="Gene3D" id="3.10.180.10">
    <property type="entry name" value="2,3-Dihydroxybiphenyl 1,2-Dioxygenase, domain 1"/>
    <property type="match status" value="1"/>
</dbReference>
<dbReference type="EMBL" id="BASZ01000001">
    <property type="protein sequence ID" value="GAD47735.1"/>
    <property type="molecule type" value="Genomic_DNA"/>
</dbReference>